<dbReference type="EMBL" id="BMBA01000001">
    <property type="protein sequence ID" value="GFZ30721.1"/>
    <property type="molecule type" value="Genomic_DNA"/>
</dbReference>
<dbReference type="Proteomes" id="UP000663802">
    <property type="component" value="Unassembled WGS sequence"/>
</dbReference>
<proteinExistence type="predicted"/>
<protein>
    <submittedName>
        <fullName evidence="1">Uncharacterized protein</fullName>
    </submittedName>
</protein>
<dbReference type="RefSeq" id="WP_206868765.1">
    <property type="nucleotide sequence ID" value="NZ_BMBA01000001.1"/>
</dbReference>
<evidence type="ECO:0000313" key="1">
    <source>
        <dbReference type="EMBL" id="GFZ30721.1"/>
    </source>
</evidence>
<sequence length="93" mass="10739">MQYLFMQNGKIGFKDSLVHEILETDIPISGEIYKQFFDELGKGKEYGINDVNGQTFEEIFKEVEITHIEIPKSEFELRIEALENLQLTQGGLI</sequence>
<keyword evidence="2" id="KW-1185">Reference proteome</keyword>
<accession>A0ABQ1E7G5</accession>
<reference evidence="1 2" key="1">
    <citation type="journal article" date="2021" name="Int. J. Syst. Evol. Microbiol.">
        <title>Clostridium zeae sp. nov., isolated from corn silage.</title>
        <authorList>
            <person name="Kobayashi H."/>
            <person name="Tanizawa Y."/>
            <person name="Yagura M."/>
            <person name="Sakamoto M."/>
            <person name="Ohkuma M."/>
            <person name="Tohno M."/>
        </authorList>
    </citation>
    <scope>NUCLEOTIDE SEQUENCE [LARGE SCALE GENOMIC DNA]</scope>
    <source>
        <strain evidence="1 2">CSC2</strain>
    </source>
</reference>
<evidence type="ECO:0000313" key="2">
    <source>
        <dbReference type="Proteomes" id="UP000663802"/>
    </source>
</evidence>
<name>A0ABQ1E7G5_9CLOT</name>
<comment type="caution">
    <text evidence="1">The sequence shown here is derived from an EMBL/GenBank/DDBJ whole genome shotgun (WGS) entry which is preliminary data.</text>
</comment>
<organism evidence="1 2">
    <name type="scientific">Clostridium zeae</name>
    <dbReference type="NCBI Taxonomy" id="2759022"/>
    <lineage>
        <taxon>Bacteria</taxon>
        <taxon>Bacillati</taxon>
        <taxon>Bacillota</taxon>
        <taxon>Clostridia</taxon>
        <taxon>Eubacteriales</taxon>
        <taxon>Clostridiaceae</taxon>
        <taxon>Clostridium</taxon>
    </lineage>
</organism>
<gene>
    <name evidence="1" type="ORF">CSC2_12470</name>
</gene>